<keyword evidence="3" id="KW-1185">Reference proteome</keyword>
<sequence length="109" mass="11793">MTTELSPVLSPLPKSLPSPSPKCFLRVPSLIQQKGVSSLWGKIQGNPTHHPTLRRCLPEKSRSVRGTNSIFWVRVGGSERQGGAQHGGCKSDEGGKPDNSRKCSGWETS</sequence>
<evidence type="ECO:0000256" key="1">
    <source>
        <dbReference type="SAM" id="MobiDB-lite"/>
    </source>
</evidence>
<feature type="compositionally biased region" description="Basic and acidic residues" evidence="1">
    <location>
        <begin position="89"/>
        <end position="101"/>
    </location>
</feature>
<evidence type="ECO:0000313" key="2">
    <source>
        <dbReference type="EMBL" id="KAK4313206.1"/>
    </source>
</evidence>
<protein>
    <submittedName>
        <fullName evidence="2">Uncharacterized protein</fullName>
    </submittedName>
</protein>
<feature type="region of interest" description="Disordered" evidence="1">
    <location>
        <begin position="76"/>
        <end position="109"/>
    </location>
</feature>
<reference evidence="2" key="1">
    <citation type="submission" date="2023-11" db="EMBL/GenBank/DDBJ databases">
        <title>Genome assemblies of two species of porcelain crab, Petrolisthes cinctipes and Petrolisthes manimaculis (Anomura: Porcellanidae).</title>
        <authorList>
            <person name="Angst P."/>
        </authorList>
    </citation>
    <scope>NUCLEOTIDE SEQUENCE</scope>
    <source>
        <strain evidence="2">PB745_02</strain>
        <tissue evidence="2">Gill</tissue>
    </source>
</reference>
<proteinExistence type="predicted"/>
<organism evidence="2 3">
    <name type="scientific">Petrolisthes manimaculis</name>
    <dbReference type="NCBI Taxonomy" id="1843537"/>
    <lineage>
        <taxon>Eukaryota</taxon>
        <taxon>Metazoa</taxon>
        <taxon>Ecdysozoa</taxon>
        <taxon>Arthropoda</taxon>
        <taxon>Crustacea</taxon>
        <taxon>Multicrustacea</taxon>
        <taxon>Malacostraca</taxon>
        <taxon>Eumalacostraca</taxon>
        <taxon>Eucarida</taxon>
        <taxon>Decapoda</taxon>
        <taxon>Pleocyemata</taxon>
        <taxon>Anomura</taxon>
        <taxon>Galatheoidea</taxon>
        <taxon>Porcellanidae</taxon>
        <taxon>Petrolisthes</taxon>
    </lineage>
</organism>
<dbReference type="AlphaFoldDB" id="A0AAE1U9W4"/>
<accession>A0AAE1U9W4</accession>
<evidence type="ECO:0000313" key="3">
    <source>
        <dbReference type="Proteomes" id="UP001292094"/>
    </source>
</evidence>
<comment type="caution">
    <text evidence="2">The sequence shown here is derived from an EMBL/GenBank/DDBJ whole genome shotgun (WGS) entry which is preliminary data.</text>
</comment>
<name>A0AAE1U9W4_9EUCA</name>
<dbReference type="Proteomes" id="UP001292094">
    <property type="component" value="Unassembled WGS sequence"/>
</dbReference>
<dbReference type="EMBL" id="JAWZYT010001337">
    <property type="protein sequence ID" value="KAK4313206.1"/>
    <property type="molecule type" value="Genomic_DNA"/>
</dbReference>
<gene>
    <name evidence="2" type="ORF">Pmani_015437</name>
</gene>